<dbReference type="STRING" id="2018661.A0A2A2K823"/>
<dbReference type="Proteomes" id="UP000218231">
    <property type="component" value="Unassembled WGS sequence"/>
</dbReference>
<organism evidence="1 2">
    <name type="scientific">Diploscapter pachys</name>
    <dbReference type="NCBI Taxonomy" id="2018661"/>
    <lineage>
        <taxon>Eukaryota</taxon>
        <taxon>Metazoa</taxon>
        <taxon>Ecdysozoa</taxon>
        <taxon>Nematoda</taxon>
        <taxon>Chromadorea</taxon>
        <taxon>Rhabditida</taxon>
        <taxon>Rhabditina</taxon>
        <taxon>Rhabditomorpha</taxon>
        <taxon>Rhabditoidea</taxon>
        <taxon>Rhabditidae</taxon>
        <taxon>Diploscapter</taxon>
    </lineage>
</organism>
<evidence type="ECO:0000313" key="2">
    <source>
        <dbReference type="Proteomes" id="UP000218231"/>
    </source>
</evidence>
<sequence length="172" mass="20037">MKLSLAYRMSELHPTIPYIILVTEDISPESIESLEQHNISVLPFHKIDTPYLPTHKARKYQYTKIHLWSLTNYTSICHMDLDVLPLADLSSLFHCGSFCASFRHSDMFNSGVFVLRPNMTIYEDMVQKIDQLYSYDGGDQGFLNSYFHELKFAPMFDDVNVDRQRYSSSMMT</sequence>
<comment type="caution">
    <text evidence="1">The sequence shown here is derived from an EMBL/GenBank/DDBJ whole genome shotgun (WGS) entry which is preliminary data.</text>
</comment>
<evidence type="ECO:0000313" key="1">
    <source>
        <dbReference type="EMBL" id="PAV70094.1"/>
    </source>
</evidence>
<name>A0A2A2K823_9BILA</name>
<reference evidence="1 2" key="1">
    <citation type="journal article" date="2017" name="Curr. Biol.">
        <title>Genome architecture and evolution of a unichromosomal asexual nematode.</title>
        <authorList>
            <person name="Fradin H."/>
            <person name="Zegar C."/>
            <person name="Gutwein M."/>
            <person name="Lucas J."/>
            <person name="Kovtun M."/>
            <person name="Corcoran D."/>
            <person name="Baugh L.R."/>
            <person name="Kiontke K."/>
            <person name="Gunsalus K."/>
            <person name="Fitch D.H."/>
            <person name="Piano F."/>
        </authorList>
    </citation>
    <scope>NUCLEOTIDE SEQUENCE [LARGE SCALE GENOMIC DNA]</scope>
    <source>
        <strain evidence="1">PF1309</strain>
    </source>
</reference>
<dbReference type="SUPFAM" id="SSF53448">
    <property type="entry name" value="Nucleotide-diphospho-sugar transferases"/>
    <property type="match status" value="1"/>
</dbReference>
<dbReference type="OrthoDB" id="2014201at2759"/>
<proteinExistence type="predicted"/>
<dbReference type="InterPro" id="IPR029044">
    <property type="entry name" value="Nucleotide-diphossugar_trans"/>
</dbReference>
<dbReference type="InterPro" id="IPR050587">
    <property type="entry name" value="GNT1/Glycosyltrans_8"/>
</dbReference>
<protein>
    <recommendedName>
        <fullName evidence="3">Nucleotide-diphospho-sugar transferase domain-containing protein</fullName>
    </recommendedName>
</protein>
<dbReference type="PANTHER" id="PTHR11183">
    <property type="entry name" value="GLYCOGENIN SUBFAMILY MEMBER"/>
    <property type="match status" value="1"/>
</dbReference>
<evidence type="ECO:0008006" key="3">
    <source>
        <dbReference type="Google" id="ProtNLM"/>
    </source>
</evidence>
<gene>
    <name evidence="1" type="ORF">WR25_09667</name>
</gene>
<dbReference type="EMBL" id="LIAE01009358">
    <property type="protein sequence ID" value="PAV70094.1"/>
    <property type="molecule type" value="Genomic_DNA"/>
</dbReference>
<dbReference type="AlphaFoldDB" id="A0A2A2K823"/>
<keyword evidence="2" id="KW-1185">Reference proteome</keyword>
<dbReference type="Gene3D" id="3.90.550.10">
    <property type="entry name" value="Spore Coat Polysaccharide Biosynthesis Protein SpsA, Chain A"/>
    <property type="match status" value="1"/>
</dbReference>
<accession>A0A2A2K823</accession>